<dbReference type="AlphaFoldDB" id="A0A0N0CV85"/>
<accession>A0A0N0CV85</accession>
<evidence type="ECO:0000313" key="2">
    <source>
        <dbReference type="Proteomes" id="UP000037977"/>
    </source>
</evidence>
<dbReference type="PATRIC" id="fig|33935.3.peg.2801"/>
<sequence length="68" mass="7991">MLNALLVGFNPRIIKALEKTKYNLNLYVIEERELFEKNYIDFCSPILKKTLFGEYHISIKLSTSIPQK</sequence>
<proteinExistence type="predicted"/>
<dbReference type="EMBL" id="LGCI01000010">
    <property type="protein sequence ID" value="KOY81381.1"/>
    <property type="molecule type" value="Genomic_DNA"/>
</dbReference>
<reference evidence="1 2" key="1">
    <citation type="submission" date="2015-07" db="EMBL/GenBank/DDBJ databases">
        <title>Genome sequencing project for genomic taxonomy and phylogenomics of Bacillus-like bacteria.</title>
        <authorList>
            <person name="Liu B."/>
            <person name="Wang J."/>
            <person name="Zhu Y."/>
            <person name="Liu G."/>
            <person name="Chen Q."/>
            <person name="Chen Z."/>
            <person name="Che J."/>
            <person name="Ge C."/>
            <person name="Shi H."/>
            <person name="Pan Z."/>
            <person name="Liu X."/>
        </authorList>
    </citation>
    <scope>NUCLEOTIDE SEQUENCE [LARGE SCALE GENOMIC DNA]</scope>
    <source>
        <strain evidence="1 2">DSM 54</strain>
    </source>
</reference>
<keyword evidence="2" id="KW-1185">Reference proteome</keyword>
<dbReference type="RefSeq" id="WP_053996627.1">
    <property type="nucleotide sequence ID" value="NZ_CP065643.1"/>
</dbReference>
<evidence type="ECO:0000313" key="1">
    <source>
        <dbReference type="EMBL" id="KOY81381.1"/>
    </source>
</evidence>
<dbReference type="Proteomes" id="UP000037977">
    <property type="component" value="Unassembled WGS sequence"/>
</dbReference>
<organism evidence="1 2">
    <name type="scientific">Lysinibacillus macroides</name>
    <dbReference type="NCBI Taxonomy" id="33935"/>
    <lineage>
        <taxon>Bacteria</taxon>
        <taxon>Bacillati</taxon>
        <taxon>Bacillota</taxon>
        <taxon>Bacilli</taxon>
        <taxon>Bacillales</taxon>
        <taxon>Bacillaceae</taxon>
        <taxon>Lysinibacillus</taxon>
    </lineage>
</organism>
<comment type="caution">
    <text evidence="1">The sequence shown here is derived from an EMBL/GenBank/DDBJ whole genome shotgun (WGS) entry which is preliminary data.</text>
</comment>
<gene>
    <name evidence="1" type="ORF">ADM90_19870</name>
</gene>
<dbReference type="STRING" id="33935.ADM90_19870"/>
<name>A0A0N0CV85_9BACI</name>
<protein>
    <submittedName>
        <fullName evidence="1">Uncharacterized protein</fullName>
    </submittedName>
</protein>